<name>A0A386ZHP8_9NOCA</name>
<evidence type="ECO:0000313" key="1">
    <source>
        <dbReference type="EMBL" id="AYF76089.1"/>
    </source>
</evidence>
<gene>
    <name evidence="1" type="ORF">D7D52_22130</name>
</gene>
<dbReference type="AlphaFoldDB" id="A0A386ZHP8"/>
<reference evidence="1 2" key="1">
    <citation type="submission" date="2018-09" db="EMBL/GenBank/DDBJ databases">
        <title>Nocardia yunnanensis sp. nov., an actinomycete isolated from a soil sample.</title>
        <authorList>
            <person name="Zhang J."/>
        </authorList>
    </citation>
    <scope>NUCLEOTIDE SEQUENCE [LARGE SCALE GENOMIC DNA]</scope>
    <source>
        <strain evidence="1 2">CFHS0054</strain>
    </source>
</reference>
<organism evidence="1 2">
    <name type="scientific">Nocardia yunnanensis</name>
    <dbReference type="NCBI Taxonomy" id="2382165"/>
    <lineage>
        <taxon>Bacteria</taxon>
        <taxon>Bacillati</taxon>
        <taxon>Actinomycetota</taxon>
        <taxon>Actinomycetes</taxon>
        <taxon>Mycobacteriales</taxon>
        <taxon>Nocardiaceae</taxon>
        <taxon>Nocardia</taxon>
    </lineage>
</organism>
<keyword evidence="2" id="KW-1185">Reference proteome</keyword>
<accession>A0A386ZHP8</accession>
<evidence type="ECO:0000313" key="2">
    <source>
        <dbReference type="Proteomes" id="UP000267164"/>
    </source>
</evidence>
<sequence>MKDEDVLYWMLKQPDLYNELRSKYEYFRRLDRAVIGRKIHAQYGIRWALDLLPDSPLEAIAVIKSYLRIHDEMLAEGRADGLEDAIEIIDTST</sequence>
<dbReference type="EMBL" id="CP032568">
    <property type="protein sequence ID" value="AYF76089.1"/>
    <property type="molecule type" value="Genomic_DNA"/>
</dbReference>
<protein>
    <submittedName>
        <fullName evidence="1">Uncharacterized protein</fullName>
    </submittedName>
</protein>
<dbReference type="KEGG" id="nyu:D7D52_22130"/>
<dbReference type="Proteomes" id="UP000267164">
    <property type="component" value="Chromosome"/>
</dbReference>
<dbReference type="OrthoDB" id="9803736at2"/>
<proteinExistence type="predicted"/>